<feature type="region of interest" description="Disordered" evidence="1">
    <location>
        <begin position="73"/>
        <end position="103"/>
    </location>
</feature>
<reference evidence="2 3" key="1">
    <citation type="submission" date="2018-11" db="EMBL/GenBank/DDBJ databases">
        <authorList>
            <consortium name="Pathogen Informatics"/>
        </authorList>
    </citation>
    <scope>NUCLEOTIDE SEQUENCE [LARGE SCALE GENOMIC DNA]</scope>
</reference>
<dbReference type="EMBL" id="UYYB01005902">
    <property type="protein sequence ID" value="VDM67572.1"/>
    <property type="molecule type" value="Genomic_DNA"/>
</dbReference>
<feature type="compositionally biased region" description="Basic and acidic residues" evidence="1">
    <location>
        <begin position="148"/>
        <end position="169"/>
    </location>
</feature>
<accession>A0A3P7KIT5</accession>
<gene>
    <name evidence="2" type="ORF">SVUK_LOCUS2570</name>
</gene>
<feature type="compositionally biased region" description="Low complexity" evidence="1">
    <location>
        <begin position="127"/>
        <end position="144"/>
    </location>
</feature>
<feature type="region of interest" description="Disordered" evidence="1">
    <location>
        <begin position="123"/>
        <end position="228"/>
    </location>
</feature>
<dbReference type="OrthoDB" id="5870631at2759"/>
<feature type="compositionally biased region" description="Polar residues" evidence="1">
    <location>
        <begin position="193"/>
        <end position="215"/>
    </location>
</feature>
<feature type="compositionally biased region" description="Polar residues" evidence="1">
    <location>
        <begin position="170"/>
        <end position="186"/>
    </location>
</feature>
<organism evidence="2 3">
    <name type="scientific">Strongylus vulgaris</name>
    <name type="common">Blood worm</name>
    <dbReference type="NCBI Taxonomy" id="40348"/>
    <lineage>
        <taxon>Eukaryota</taxon>
        <taxon>Metazoa</taxon>
        <taxon>Ecdysozoa</taxon>
        <taxon>Nematoda</taxon>
        <taxon>Chromadorea</taxon>
        <taxon>Rhabditida</taxon>
        <taxon>Rhabditina</taxon>
        <taxon>Rhabditomorpha</taxon>
        <taxon>Strongyloidea</taxon>
        <taxon>Strongylidae</taxon>
        <taxon>Strongylus</taxon>
    </lineage>
</organism>
<feature type="compositionally biased region" description="Polar residues" evidence="1">
    <location>
        <begin position="258"/>
        <end position="269"/>
    </location>
</feature>
<keyword evidence="3" id="KW-1185">Reference proteome</keyword>
<sequence length="284" mass="31348">MNSEAINPEEFQDTGPLVMQARVKGRLKHALDDDKSFSLKEVQFDPKQNEICLIGSDVEQLVGMSQLSLMSGEKSAEAPKAPRKYPTMASEAKKAEAAAKEAQRVAENERMIAICAKRRRAKEEAQRAALARAAAEAQRVKANQLRSEGQKSDDSKSDGKVASKSERIKPTSSMSTQQETQVSAMSQGGGLQQGRQATMIQSQQIRKSETLSSRYPKTAAMLTEDERPPYYMPRKKLFHDQRTTDGIGIRYQATKFDTASNSSASQRVTAPSYLPELGDEEESP</sequence>
<evidence type="ECO:0000313" key="2">
    <source>
        <dbReference type="EMBL" id="VDM67572.1"/>
    </source>
</evidence>
<dbReference type="Proteomes" id="UP000270094">
    <property type="component" value="Unassembled WGS sequence"/>
</dbReference>
<feature type="region of interest" description="Disordered" evidence="1">
    <location>
        <begin position="258"/>
        <end position="284"/>
    </location>
</feature>
<dbReference type="AlphaFoldDB" id="A0A3P7KIT5"/>
<feature type="compositionally biased region" description="Basic and acidic residues" evidence="1">
    <location>
        <begin position="91"/>
        <end position="103"/>
    </location>
</feature>
<name>A0A3P7KIT5_STRVU</name>
<evidence type="ECO:0000313" key="3">
    <source>
        <dbReference type="Proteomes" id="UP000270094"/>
    </source>
</evidence>
<evidence type="ECO:0000256" key="1">
    <source>
        <dbReference type="SAM" id="MobiDB-lite"/>
    </source>
</evidence>
<protein>
    <submittedName>
        <fullName evidence="2">Uncharacterized protein</fullName>
    </submittedName>
</protein>
<proteinExistence type="predicted"/>